<keyword evidence="10" id="KW-1185">Reference proteome</keyword>
<dbReference type="InterPro" id="IPR003362">
    <property type="entry name" value="Bact_transf"/>
</dbReference>
<protein>
    <submittedName>
        <fullName evidence="9">Glycosyl transferase</fullName>
    </submittedName>
</protein>
<organism evidence="9 10">
    <name type="scientific">Alteromonas lipolytica</name>
    <dbReference type="NCBI Taxonomy" id="1856405"/>
    <lineage>
        <taxon>Bacteria</taxon>
        <taxon>Pseudomonadati</taxon>
        <taxon>Pseudomonadota</taxon>
        <taxon>Gammaproteobacteria</taxon>
        <taxon>Alteromonadales</taxon>
        <taxon>Alteromonadaceae</taxon>
        <taxon>Alteromonas/Salinimonas group</taxon>
        <taxon>Alteromonas</taxon>
    </lineage>
</organism>
<evidence type="ECO:0000259" key="8">
    <source>
        <dbReference type="Pfam" id="PF02397"/>
    </source>
</evidence>
<accession>A0A1E8FCF1</accession>
<gene>
    <name evidence="9" type="ORF">BFC17_01955</name>
</gene>
<dbReference type="InterPro" id="IPR017475">
    <property type="entry name" value="EPS_sugar_tfrase"/>
</dbReference>
<keyword evidence="3 9" id="KW-0808">Transferase</keyword>
<keyword evidence="4 7" id="KW-0812">Transmembrane</keyword>
<comment type="subcellular location">
    <subcellularLocation>
        <location evidence="1">Membrane</location>
        <topology evidence="1">Multi-pass membrane protein</topology>
    </subcellularLocation>
</comment>
<proteinExistence type="inferred from homology"/>
<dbReference type="AlphaFoldDB" id="A0A1E8FCF1"/>
<dbReference type="GO" id="GO:0016020">
    <property type="term" value="C:membrane"/>
    <property type="evidence" value="ECO:0007669"/>
    <property type="project" value="UniProtKB-SubCell"/>
</dbReference>
<evidence type="ECO:0000256" key="1">
    <source>
        <dbReference type="ARBA" id="ARBA00004141"/>
    </source>
</evidence>
<feature type="transmembrane region" description="Helical" evidence="7">
    <location>
        <begin position="43"/>
        <end position="66"/>
    </location>
</feature>
<dbReference type="GO" id="GO:0016780">
    <property type="term" value="F:phosphotransferase activity, for other substituted phosphate groups"/>
    <property type="evidence" value="ECO:0007669"/>
    <property type="project" value="TreeGrafter"/>
</dbReference>
<dbReference type="STRING" id="1856405.BFC17_01955"/>
<evidence type="ECO:0000256" key="7">
    <source>
        <dbReference type="SAM" id="Phobius"/>
    </source>
</evidence>
<dbReference type="Proteomes" id="UP000176037">
    <property type="component" value="Unassembled WGS sequence"/>
</dbReference>
<evidence type="ECO:0000313" key="10">
    <source>
        <dbReference type="Proteomes" id="UP000176037"/>
    </source>
</evidence>
<dbReference type="Pfam" id="PF02397">
    <property type="entry name" value="Bac_transf"/>
    <property type="match status" value="1"/>
</dbReference>
<keyword evidence="5 7" id="KW-1133">Transmembrane helix</keyword>
<dbReference type="PANTHER" id="PTHR30576:SF10">
    <property type="entry name" value="SLL5057 PROTEIN"/>
    <property type="match status" value="1"/>
</dbReference>
<dbReference type="EMBL" id="MJIC01000015">
    <property type="protein sequence ID" value="OFI33579.1"/>
    <property type="molecule type" value="Genomic_DNA"/>
</dbReference>
<keyword evidence="6 7" id="KW-0472">Membrane</keyword>
<evidence type="ECO:0000256" key="6">
    <source>
        <dbReference type="ARBA" id="ARBA00023136"/>
    </source>
</evidence>
<dbReference type="PANTHER" id="PTHR30576">
    <property type="entry name" value="COLANIC BIOSYNTHESIS UDP-GLUCOSE LIPID CARRIER TRANSFERASE"/>
    <property type="match status" value="1"/>
</dbReference>
<name>A0A1E8FCF1_9ALTE</name>
<evidence type="ECO:0000256" key="5">
    <source>
        <dbReference type="ARBA" id="ARBA00022989"/>
    </source>
</evidence>
<feature type="domain" description="Bacterial sugar transferase" evidence="8">
    <location>
        <begin position="38"/>
        <end position="226"/>
    </location>
</feature>
<reference evidence="9 10" key="1">
    <citation type="submission" date="2016-09" db="EMBL/GenBank/DDBJ databases">
        <title>Alteromonas lipolytica, a new species isolated from sea water.</title>
        <authorList>
            <person name="Wu Y.-H."/>
            <person name="Cheng H."/>
            <person name="Xu X.-W."/>
        </authorList>
    </citation>
    <scope>NUCLEOTIDE SEQUENCE [LARGE SCALE GENOMIC DNA]</scope>
    <source>
        <strain evidence="9 10">JW12</strain>
    </source>
</reference>
<dbReference type="NCBIfam" id="TIGR03025">
    <property type="entry name" value="EPS_sugtrans"/>
    <property type="match status" value="1"/>
</dbReference>
<evidence type="ECO:0000256" key="2">
    <source>
        <dbReference type="ARBA" id="ARBA00006464"/>
    </source>
</evidence>
<comment type="similarity">
    <text evidence="2">Belongs to the bacterial sugar transferase family.</text>
</comment>
<comment type="caution">
    <text evidence="9">The sequence shown here is derived from an EMBL/GenBank/DDBJ whole genome shotgun (WGS) entry which is preliminary data.</text>
</comment>
<evidence type="ECO:0000256" key="3">
    <source>
        <dbReference type="ARBA" id="ARBA00022679"/>
    </source>
</evidence>
<evidence type="ECO:0000256" key="4">
    <source>
        <dbReference type="ARBA" id="ARBA00022692"/>
    </source>
</evidence>
<evidence type="ECO:0000313" key="9">
    <source>
        <dbReference type="EMBL" id="OFI33579.1"/>
    </source>
</evidence>
<sequence length="232" mass="26295">MEQYKAHHSFVRRVVRNLRIHYKRALWRFVIQSSRAVKRGLDIVLSLAAIVLLLPVYALTAIAIYVDAPGPVIFTQLRAGRFGKPFTMFKFRSMVVKAESEKAALLDQNESSAGVIFKMKRDPRITRVGRFIRKFSIDELPQLFNVLRGDMSLVGPRPPTLSEVAQYSLSDRKRLYVAPGITCIWQVSGRSEIDFAGQVKLDVAYIQSQSLWTDLRILLKTIPAVLLGKGAY</sequence>